<dbReference type="EMBL" id="OP429138">
    <property type="protein sequence ID" value="WEG71137.1"/>
    <property type="molecule type" value="Genomic_DNA"/>
</dbReference>
<organism evidence="3">
    <name type="scientific">Mastomys natalensis cytomegalovirus 1</name>
    <dbReference type="NCBI Taxonomy" id="2973541"/>
    <lineage>
        <taxon>Viruses</taxon>
        <taxon>Duplodnaviria</taxon>
        <taxon>Heunggongvirae</taxon>
        <taxon>Peploviricota</taxon>
        <taxon>Herviviricetes</taxon>
        <taxon>Herpesvirales</taxon>
        <taxon>Orthoherpesviridae</taxon>
        <taxon>Betaherpesvirinae</taxon>
        <taxon>Muromegalovirus</taxon>
    </lineage>
</organism>
<keyword evidence="1" id="KW-1133">Transmembrane helix</keyword>
<protein>
    <submittedName>
        <fullName evidence="3">Protein m42.1</fullName>
    </submittedName>
</protein>
<gene>
    <name evidence="3" type="primary">m42.1</name>
</gene>
<sequence length="43" mass="5004">MPVASRGTVVIYIVYDWIKIVCFVSAIIALLYMFIEDIFEFLT</sequence>
<evidence type="ECO:0000256" key="1">
    <source>
        <dbReference type="SAM" id="Phobius"/>
    </source>
</evidence>
<evidence type="ECO:0000313" key="2">
    <source>
        <dbReference type="EMBL" id="WEG68773.1"/>
    </source>
</evidence>
<proteinExistence type="predicted"/>
<name>A0A9Y1N7J9_9BETA</name>
<reference evidence="3" key="1">
    <citation type="submission" date="2022-09" db="EMBL/GenBank/DDBJ databases">
        <authorList>
            <person name="Vucak M."/>
            <person name="Davison A.J."/>
        </authorList>
    </citation>
    <scope>NUCLEOTIDE SEQUENCE</scope>
    <source>
        <strain evidence="2">Mnat29</strain>
        <strain evidence="3">Mnat36</strain>
    </source>
</reference>
<keyword evidence="1" id="KW-0812">Transmembrane</keyword>
<dbReference type="EMBL" id="OP429121">
    <property type="protein sequence ID" value="WEG68773.1"/>
    <property type="molecule type" value="Genomic_DNA"/>
</dbReference>
<feature type="transmembrane region" description="Helical" evidence="1">
    <location>
        <begin position="12"/>
        <end position="35"/>
    </location>
</feature>
<dbReference type="EMBL" id="OP429122">
    <property type="protein sequence ID" value="WEG68909.1"/>
    <property type="molecule type" value="Genomic_DNA"/>
</dbReference>
<reference evidence="3" key="2">
    <citation type="submission" date="2023-06" db="EMBL/GenBank/DDBJ databases">
        <title>Isolation and genome sequencing of cytomegaloviruses from Natal multimammate mice (Mastomys natalensis).</title>
        <authorList>
            <person name="Jarvis M.A."/>
            <person name="Davison A.J."/>
        </authorList>
    </citation>
    <scope>NUCLEOTIDE SEQUENCE</scope>
    <source>
        <strain evidence="2">Mnat29</strain>
        <strain evidence="3">Mnat36</strain>
    </source>
</reference>
<evidence type="ECO:0000313" key="3">
    <source>
        <dbReference type="EMBL" id="WEG71137.1"/>
    </source>
</evidence>
<accession>A0A9Y1N7J9</accession>
<keyword evidence="1" id="KW-0472">Membrane</keyword>